<comment type="subunit">
    <text evidence="4 10">Monomer.</text>
</comment>
<comment type="cofactor">
    <cofactor evidence="10">
        <name>Mg(2+)</name>
        <dbReference type="ChEBI" id="CHEBI:18420"/>
    </cofactor>
    <text evidence="10">Binds 1 Mg(2+) ion per subunit. May bind a second metal ion at a regulatory site, or after substrate binding.</text>
</comment>
<dbReference type="InterPro" id="IPR002156">
    <property type="entry name" value="RNaseH_domain"/>
</dbReference>
<comment type="subcellular location">
    <subcellularLocation>
        <location evidence="10">Cytoplasm</location>
    </subcellularLocation>
</comment>
<dbReference type="InterPro" id="IPR012337">
    <property type="entry name" value="RNaseH-like_sf"/>
</dbReference>
<dbReference type="RefSeq" id="WP_129060862.1">
    <property type="nucleotide sequence ID" value="NZ_NXIE01000002.1"/>
</dbReference>
<protein>
    <recommendedName>
        <fullName evidence="10">Ribonuclease H</fullName>
        <shortName evidence="10">RNase H</shortName>
        <ecNumber evidence="10">3.1.26.4</ecNumber>
    </recommendedName>
</protein>
<keyword evidence="6 10" id="KW-0479">Metal-binding</keyword>
<evidence type="ECO:0000256" key="1">
    <source>
        <dbReference type="ARBA" id="ARBA00000077"/>
    </source>
</evidence>
<dbReference type="EMBL" id="NXIE01000002">
    <property type="protein sequence ID" value="RXK13043.1"/>
    <property type="molecule type" value="Genomic_DNA"/>
</dbReference>
<evidence type="ECO:0000256" key="9">
    <source>
        <dbReference type="ARBA" id="ARBA00022842"/>
    </source>
</evidence>
<evidence type="ECO:0000256" key="4">
    <source>
        <dbReference type="ARBA" id="ARBA00011245"/>
    </source>
</evidence>
<dbReference type="GO" id="GO:0043137">
    <property type="term" value="P:DNA replication, removal of RNA primer"/>
    <property type="evidence" value="ECO:0007669"/>
    <property type="project" value="TreeGrafter"/>
</dbReference>
<dbReference type="Pfam" id="PF00075">
    <property type="entry name" value="RNase_H"/>
    <property type="match status" value="1"/>
</dbReference>
<evidence type="ECO:0000256" key="3">
    <source>
        <dbReference type="ARBA" id="ARBA00005300"/>
    </source>
</evidence>
<keyword evidence="9 10" id="KW-0460">Magnesium</keyword>
<keyword evidence="8 10" id="KW-0378">Hydrolase</keyword>
<dbReference type="PANTHER" id="PTHR10642:SF26">
    <property type="entry name" value="RIBONUCLEASE H1"/>
    <property type="match status" value="1"/>
</dbReference>
<dbReference type="GO" id="GO:0005737">
    <property type="term" value="C:cytoplasm"/>
    <property type="evidence" value="ECO:0007669"/>
    <property type="project" value="UniProtKB-SubCell"/>
</dbReference>
<keyword evidence="5 10" id="KW-0540">Nuclease</keyword>
<feature type="binding site" evidence="10">
    <location>
        <position position="47"/>
    </location>
    <ligand>
        <name>Mg(2+)</name>
        <dbReference type="ChEBI" id="CHEBI:18420"/>
        <label>1</label>
    </ligand>
</feature>
<gene>
    <name evidence="10" type="primary">rnhA</name>
    <name evidence="12" type="ORF">CP965_04355</name>
</gene>
<accession>A0A4Q1ATE2</accession>
<feature type="binding site" evidence="10">
    <location>
        <position position="69"/>
    </location>
    <ligand>
        <name>Mg(2+)</name>
        <dbReference type="ChEBI" id="CHEBI:18420"/>
        <label>1</label>
    </ligand>
</feature>
<evidence type="ECO:0000256" key="6">
    <source>
        <dbReference type="ARBA" id="ARBA00022723"/>
    </source>
</evidence>
<evidence type="ECO:0000259" key="11">
    <source>
        <dbReference type="PROSITE" id="PS50879"/>
    </source>
</evidence>
<evidence type="ECO:0000313" key="13">
    <source>
        <dbReference type="Proteomes" id="UP000289718"/>
    </source>
</evidence>
<dbReference type="AlphaFoldDB" id="A0A4Q1ATE2"/>
<feature type="binding site" evidence="10">
    <location>
        <position position="9"/>
    </location>
    <ligand>
        <name>Mg(2+)</name>
        <dbReference type="ChEBI" id="CHEBI:18420"/>
        <label>1</label>
    </ligand>
</feature>
<dbReference type="PANTHER" id="PTHR10642">
    <property type="entry name" value="RIBONUCLEASE H1"/>
    <property type="match status" value="1"/>
</dbReference>
<dbReference type="EC" id="3.1.26.4" evidence="10"/>
<keyword evidence="7 10" id="KW-0255">Endonuclease</keyword>
<dbReference type="InterPro" id="IPR036397">
    <property type="entry name" value="RNaseH_sf"/>
</dbReference>
<comment type="caution">
    <text evidence="12">The sequence shown here is derived from an EMBL/GenBank/DDBJ whole genome shotgun (WGS) entry which is preliminary data.</text>
</comment>
<comment type="similarity">
    <text evidence="3 10">Belongs to the RNase H family.</text>
</comment>
<dbReference type="Proteomes" id="UP000289718">
    <property type="component" value="Unassembled WGS sequence"/>
</dbReference>
<keyword evidence="10" id="KW-0963">Cytoplasm</keyword>
<dbReference type="GO" id="GO:0000287">
    <property type="term" value="F:magnesium ion binding"/>
    <property type="evidence" value="ECO:0007669"/>
    <property type="project" value="UniProtKB-UniRule"/>
</dbReference>
<dbReference type="CDD" id="cd09278">
    <property type="entry name" value="RNase_HI_prokaryote_like"/>
    <property type="match status" value="1"/>
</dbReference>
<feature type="binding site" evidence="10">
    <location>
        <position position="9"/>
    </location>
    <ligand>
        <name>Mg(2+)</name>
        <dbReference type="ChEBI" id="CHEBI:18420"/>
        <label>2</label>
    </ligand>
</feature>
<proteinExistence type="inferred from homology"/>
<comment type="catalytic activity">
    <reaction evidence="1 10">
        <text>Endonucleolytic cleavage to 5'-phosphomonoester.</text>
        <dbReference type="EC" id="3.1.26.4"/>
    </reaction>
</comment>
<dbReference type="Gene3D" id="3.30.420.10">
    <property type="entry name" value="Ribonuclease H-like superfamily/Ribonuclease H"/>
    <property type="match status" value="1"/>
</dbReference>
<dbReference type="HAMAP" id="MF_00042">
    <property type="entry name" value="RNase_H"/>
    <property type="match status" value="1"/>
</dbReference>
<keyword evidence="13" id="KW-1185">Reference proteome</keyword>
<evidence type="ECO:0000256" key="8">
    <source>
        <dbReference type="ARBA" id="ARBA00022801"/>
    </source>
</evidence>
<feature type="domain" description="RNase H type-1" evidence="11">
    <location>
        <begin position="1"/>
        <end position="141"/>
    </location>
</feature>
<dbReference type="NCBIfam" id="NF001236">
    <property type="entry name" value="PRK00203.1"/>
    <property type="match status" value="1"/>
</dbReference>
<comment type="function">
    <text evidence="2 10">Endonuclease that specifically degrades the RNA of RNA-DNA hybrids.</text>
</comment>
<organism evidence="12 13">
    <name type="scientific">Halarcobacter mediterraneus</name>
    <dbReference type="NCBI Taxonomy" id="2023153"/>
    <lineage>
        <taxon>Bacteria</taxon>
        <taxon>Pseudomonadati</taxon>
        <taxon>Campylobacterota</taxon>
        <taxon>Epsilonproteobacteria</taxon>
        <taxon>Campylobacterales</taxon>
        <taxon>Arcobacteraceae</taxon>
        <taxon>Halarcobacter</taxon>
    </lineage>
</organism>
<name>A0A4Q1ATE2_9BACT</name>
<evidence type="ECO:0000256" key="5">
    <source>
        <dbReference type="ARBA" id="ARBA00022722"/>
    </source>
</evidence>
<evidence type="ECO:0000256" key="7">
    <source>
        <dbReference type="ARBA" id="ARBA00022759"/>
    </source>
</evidence>
<feature type="binding site" evidence="10">
    <location>
        <position position="133"/>
    </location>
    <ligand>
        <name>Mg(2+)</name>
        <dbReference type="ChEBI" id="CHEBI:18420"/>
        <label>2</label>
    </ligand>
</feature>
<dbReference type="SUPFAM" id="SSF53098">
    <property type="entry name" value="Ribonuclease H-like"/>
    <property type="match status" value="1"/>
</dbReference>
<dbReference type="FunFam" id="3.30.420.10:FF:000089">
    <property type="entry name" value="Ribonuclease H"/>
    <property type="match status" value="1"/>
</dbReference>
<dbReference type="InterPro" id="IPR022892">
    <property type="entry name" value="RNaseHI"/>
</dbReference>
<sequence>MKEINLYSDGSSLGNPGPGGWGTILDYKGKEKELSGAQDNTTNNQMELKGVIEGLKALKEPCKVTIISDSTYVVKGINEWLEGWIRNNWRNSAKKAVKNLDLWQEYLEVSKKHTIIAKWVKGHAGHSHNERCDILARTEAEKLKGEENE</sequence>
<evidence type="ECO:0000256" key="10">
    <source>
        <dbReference type="HAMAP-Rule" id="MF_00042"/>
    </source>
</evidence>
<evidence type="ECO:0000256" key="2">
    <source>
        <dbReference type="ARBA" id="ARBA00004065"/>
    </source>
</evidence>
<dbReference type="InterPro" id="IPR050092">
    <property type="entry name" value="RNase_H"/>
</dbReference>
<dbReference type="PROSITE" id="PS50879">
    <property type="entry name" value="RNASE_H_1"/>
    <property type="match status" value="1"/>
</dbReference>
<dbReference type="GO" id="GO:0003676">
    <property type="term" value="F:nucleic acid binding"/>
    <property type="evidence" value="ECO:0007669"/>
    <property type="project" value="InterPro"/>
</dbReference>
<reference evidence="12 13" key="1">
    <citation type="submission" date="2017-09" db="EMBL/GenBank/DDBJ databases">
        <title>Genomics of the genus Arcobacter.</title>
        <authorList>
            <person name="Perez-Cataluna A."/>
            <person name="Figueras M.J."/>
            <person name="Salas-Masso N."/>
        </authorList>
    </citation>
    <scope>NUCLEOTIDE SEQUENCE [LARGE SCALE GENOMIC DNA]</scope>
    <source>
        <strain evidence="12 13">F156-34</strain>
    </source>
</reference>
<evidence type="ECO:0000313" key="12">
    <source>
        <dbReference type="EMBL" id="RXK13043.1"/>
    </source>
</evidence>
<dbReference type="OrthoDB" id="7845843at2"/>
<dbReference type="GO" id="GO:0004523">
    <property type="term" value="F:RNA-DNA hybrid ribonuclease activity"/>
    <property type="evidence" value="ECO:0007669"/>
    <property type="project" value="UniProtKB-UniRule"/>
</dbReference>